<evidence type="ECO:0000313" key="1">
    <source>
        <dbReference type="EMBL" id="CAD7398838.1"/>
    </source>
</evidence>
<gene>
    <name evidence="1" type="ORF">TPSB3V08_LOCUS1894</name>
</gene>
<accession>A0A7R9CP36</accession>
<protein>
    <submittedName>
        <fullName evidence="1">Uncharacterized protein</fullName>
    </submittedName>
</protein>
<reference evidence="1" key="1">
    <citation type="submission" date="2020-11" db="EMBL/GenBank/DDBJ databases">
        <authorList>
            <person name="Tran Van P."/>
        </authorList>
    </citation>
    <scope>NUCLEOTIDE SEQUENCE</scope>
</reference>
<name>A0A7R9CP36_TIMPO</name>
<organism evidence="1">
    <name type="scientific">Timema poppense</name>
    <name type="common">Walking stick</name>
    <dbReference type="NCBI Taxonomy" id="170557"/>
    <lineage>
        <taxon>Eukaryota</taxon>
        <taxon>Metazoa</taxon>
        <taxon>Ecdysozoa</taxon>
        <taxon>Arthropoda</taxon>
        <taxon>Hexapoda</taxon>
        <taxon>Insecta</taxon>
        <taxon>Pterygota</taxon>
        <taxon>Neoptera</taxon>
        <taxon>Polyneoptera</taxon>
        <taxon>Phasmatodea</taxon>
        <taxon>Timematodea</taxon>
        <taxon>Timematoidea</taxon>
        <taxon>Timematidae</taxon>
        <taxon>Timema</taxon>
    </lineage>
</organism>
<proteinExistence type="predicted"/>
<dbReference type="EMBL" id="OD000694">
    <property type="protein sequence ID" value="CAD7398838.1"/>
    <property type="molecule type" value="Genomic_DNA"/>
</dbReference>
<dbReference type="AlphaFoldDB" id="A0A7R9CP36"/>
<sequence>MFLDYSLQLLRKHRQLFLSHLRVATCRLDYLLRWKVPLLSQVHGSHVHDEGVLEVLPFQQRDQRRDHRLAEERHLGLVRTPSGPRSALDRCRYVGPQTMYFVSRVDQSTGTRITSCSTAEREGGYLNKYEEIHSLNQPVSRSQDAIIQGLVHLITLLLVDLQKGYDHYHPLFETAFIIADPSQLPARVRYGSKREKKTPIETESMSYSSPMTSLVLTDSSQLTSDSQHLGIYLNFDRQK</sequence>